<keyword evidence="1" id="KW-0704">Schiff base</keyword>
<proteinExistence type="predicted"/>
<dbReference type="PANTHER" id="PTHR10683">
    <property type="entry name" value="TRANSALDOLASE"/>
    <property type="match status" value="1"/>
</dbReference>
<dbReference type="PATRIC" id="fig|417368.6.peg.1066"/>
<keyword evidence="4" id="KW-1185">Reference proteome</keyword>
<dbReference type="Pfam" id="PF00923">
    <property type="entry name" value="TAL_FSA"/>
    <property type="match status" value="1"/>
</dbReference>
<reference evidence="3 4" key="1">
    <citation type="submission" date="2016-04" db="EMBL/GenBank/DDBJ databases">
        <title>Draft genome of an Enterococcus thailandicus strain isolated from bovine feces.</title>
        <authorList>
            <person name="Beukers A.G."/>
            <person name="Zaheer R."/>
            <person name="Goji N."/>
            <person name="Cook S.R."/>
            <person name="Amoako K."/>
            <person name="Chaves A.V."/>
            <person name="Ward M.P."/>
            <person name="Mcallister T.A."/>
        </authorList>
    </citation>
    <scope>NUCLEOTIDE SEQUENCE [LARGE SCALE GENOMIC DNA]</scope>
    <source>
        <strain evidence="3 4">F0711D 46</strain>
    </source>
</reference>
<comment type="caution">
    <text evidence="3">The sequence shown here is derived from an EMBL/GenBank/DDBJ whole genome shotgun (WGS) entry which is preliminary data.</text>
</comment>
<dbReference type="NCBIfam" id="TIGR02134">
    <property type="entry name" value="transald_staph"/>
    <property type="match status" value="1"/>
</dbReference>
<evidence type="ECO:0000313" key="3">
    <source>
        <dbReference type="EMBL" id="OAQ56337.1"/>
    </source>
</evidence>
<dbReference type="SUPFAM" id="SSF51569">
    <property type="entry name" value="Aldolase"/>
    <property type="match status" value="1"/>
</dbReference>
<dbReference type="GeneID" id="77487208"/>
<name>A0A179ET03_ENTTH</name>
<protein>
    <submittedName>
        <fullName evidence="3">Transaldolase</fullName>
    </submittedName>
</protein>
<reference evidence="2 5" key="2">
    <citation type="submission" date="2019-07" db="EMBL/GenBank/DDBJ databases">
        <title>Whole genome shotgun sequence of Enterococcus thailandicus NBRC 101867.</title>
        <authorList>
            <person name="Hosoyama A."/>
            <person name="Uohara A."/>
            <person name="Ohji S."/>
            <person name="Ichikawa N."/>
        </authorList>
    </citation>
    <scope>NUCLEOTIDE SEQUENCE [LARGE SCALE GENOMIC DNA]</scope>
    <source>
        <strain evidence="2 5">NBRC 101867</strain>
    </source>
</reference>
<evidence type="ECO:0000313" key="4">
    <source>
        <dbReference type="Proteomes" id="UP000078516"/>
    </source>
</evidence>
<dbReference type="EMBL" id="BJUG01000002">
    <property type="protein sequence ID" value="GEK36317.1"/>
    <property type="molecule type" value="Genomic_DNA"/>
</dbReference>
<dbReference type="InterPro" id="IPR001585">
    <property type="entry name" value="TAL/FSA"/>
</dbReference>
<dbReference type="Gene3D" id="3.20.20.70">
    <property type="entry name" value="Aldolase class I"/>
    <property type="match status" value="1"/>
</dbReference>
<dbReference type="KEGG" id="eth:CK496_06090"/>
<dbReference type="Proteomes" id="UP000321361">
    <property type="component" value="Unassembled WGS sequence"/>
</dbReference>
<dbReference type="InterPro" id="IPR011861">
    <property type="entry name" value="Transald_staph-type"/>
</dbReference>
<evidence type="ECO:0000313" key="2">
    <source>
        <dbReference type="EMBL" id="GEK36317.1"/>
    </source>
</evidence>
<sequence length="238" mass="26077">MNFNLDIYSDGAVIEEMLKMKAAGIVSGFTTNPSLMKQAGITNYVAFAKEVLEKVEGLPISFEVFADDFATMEKEALKLAALGDNVYVKIPIMNTKGESSTELIQRLSEKGLKLNITAIMTLEQVEATVGALANGTENIVSVFAGRVADTGIDPLPLMEKSLKICGRKEGTKLLWASSREVYNIVQAEQLGVDIITVTPAILSKLSMYHMDLNELSLETVKMFNRDIQTLGFTILDEE</sequence>
<dbReference type="EMBL" id="LWMN01000010">
    <property type="protein sequence ID" value="OAQ56337.1"/>
    <property type="molecule type" value="Genomic_DNA"/>
</dbReference>
<dbReference type="PANTHER" id="PTHR10683:SF40">
    <property type="entry name" value="FRUCTOSE-6-PHOSPHATE ALDOLASE 1-RELATED"/>
    <property type="match status" value="1"/>
</dbReference>
<dbReference type="InterPro" id="IPR013785">
    <property type="entry name" value="Aldolase_TIM"/>
</dbReference>
<evidence type="ECO:0000256" key="1">
    <source>
        <dbReference type="ARBA" id="ARBA00023270"/>
    </source>
</evidence>
<evidence type="ECO:0000313" key="5">
    <source>
        <dbReference type="Proteomes" id="UP000321361"/>
    </source>
</evidence>
<organism evidence="3 4">
    <name type="scientific">Enterococcus thailandicus</name>
    <dbReference type="NCBI Taxonomy" id="417368"/>
    <lineage>
        <taxon>Bacteria</taxon>
        <taxon>Bacillati</taxon>
        <taxon>Bacillota</taxon>
        <taxon>Bacilli</taxon>
        <taxon>Lactobacillales</taxon>
        <taxon>Enterococcaceae</taxon>
        <taxon>Enterococcus</taxon>
    </lineage>
</organism>
<dbReference type="Proteomes" id="UP000078516">
    <property type="component" value="Unassembled WGS sequence"/>
</dbReference>
<dbReference type="RefSeq" id="WP_067481910.1">
    <property type="nucleotide sequence ID" value="NZ_BJUG01000002.1"/>
</dbReference>
<accession>A0A179ET03</accession>
<dbReference type="GO" id="GO:0005975">
    <property type="term" value="P:carbohydrate metabolic process"/>
    <property type="evidence" value="ECO:0007669"/>
    <property type="project" value="InterPro"/>
</dbReference>
<dbReference type="OrthoDB" id="9807051at2"/>
<dbReference type="AlphaFoldDB" id="A0A179ET03"/>
<gene>
    <name evidence="3" type="ORF">A6E74_02700</name>
    <name evidence="2" type="ORF">ETH01_06040</name>
</gene>